<feature type="transmembrane region" description="Helical" evidence="1">
    <location>
        <begin position="255"/>
        <end position="278"/>
    </location>
</feature>
<dbReference type="Proteomes" id="UP001326110">
    <property type="component" value="Chromosome"/>
</dbReference>
<feature type="transmembrane region" description="Helical" evidence="1">
    <location>
        <begin position="359"/>
        <end position="376"/>
    </location>
</feature>
<feature type="transmembrane region" description="Helical" evidence="1">
    <location>
        <begin position="197"/>
        <end position="222"/>
    </location>
</feature>
<keyword evidence="1" id="KW-0472">Membrane</keyword>
<keyword evidence="1" id="KW-0812">Transmembrane</keyword>
<feature type="transmembrane region" description="Helical" evidence="1">
    <location>
        <begin position="49"/>
        <end position="68"/>
    </location>
</feature>
<dbReference type="Pfam" id="PF22895">
    <property type="entry name" value="DUF7024"/>
    <property type="match status" value="1"/>
</dbReference>
<keyword evidence="1" id="KW-1133">Transmembrane helix</keyword>
<accession>A0ABZ0XZZ4</accession>
<dbReference type="InterPro" id="IPR054288">
    <property type="entry name" value="DUF7024"/>
</dbReference>
<evidence type="ECO:0000259" key="2">
    <source>
        <dbReference type="Pfam" id="PF22895"/>
    </source>
</evidence>
<feature type="transmembrane region" description="Helical" evidence="1">
    <location>
        <begin position="80"/>
        <end position="98"/>
    </location>
</feature>
<dbReference type="RefSeq" id="WP_019924785.1">
    <property type="nucleotide sequence ID" value="NZ_CP140152.1"/>
</dbReference>
<evidence type="ECO:0000256" key="1">
    <source>
        <dbReference type="SAM" id="Phobius"/>
    </source>
</evidence>
<feature type="transmembrane region" description="Helical" evidence="1">
    <location>
        <begin position="12"/>
        <end position="29"/>
    </location>
</feature>
<protein>
    <recommendedName>
        <fullName evidence="2">DUF7024 domain-containing protein</fullName>
    </recommendedName>
</protein>
<dbReference type="EMBL" id="CP140152">
    <property type="protein sequence ID" value="WQH05354.1"/>
    <property type="molecule type" value="Genomic_DNA"/>
</dbReference>
<gene>
    <name evidence="3" type="ORF">SR858_03190</name>
</gene>
<feature type="transmembrane region" description="Helical" evidence="1">
    <location>
        <begin position="426"/>
        <end position="447"/>
    </location>
</feature>
<feature type="domain" description="DUF7024" evidence="2">
    <location>
        <begin position="563"/>
        <end position="681"/>
    </location>
</feature>
<proteinExistence type="predicted"/>
<evidence type="ECO:0000313" key="3">
    <source>
        <dbReference type="EMBL" id="WQH05354.1"/>
    </source>
</evidence>
<feature type="transmembrane region" description="Helical" evidence="1">
    <location>
        <begin position="328"/>
        <end position="347"/>
    </location>
</feature>
<sequence length="687" mass="73463">MTTPTRFTSRLSHHALPLGVLLILLYLLIRNHGLYPVVFLDEWSYSRYARLAPLGEAMVPSYLYLWLFRATNACGPEFLECARLGNTVLYLLAAPFMYRVALPLAGRPAAIVITLTVLLGATNIYTSFFMPEATYFLCFWVLTWLMLGEVGGTGARGAVWAGMALGLMSLVKVHALFLLPAIMLYTVWRNWRDGRAAVGLLAAVVMAACMLAVKWGLGWLLAGPPGLDMIGSFYSGHAGAGSSPLRLLPPALWNFYGHAMALVLMWALPLVAVAAAVTSPTARAAAGKPGINALVYTVLTLGATMALTVAFTASIAQAGTIEGSRLHLRYYGFVLPLLPMLAASPLLTANLGQRLRTALALVFAALIAYAMVNLFSHFPHSIVDSPELANLGVFKIGFYSLMTVQLLLVIVWAWRPALARQGFIWVLLPMVAINSAATSTIMLLVAATHPLPADRAGHAMYQQFTPAQRDRMLLAGDDAALLYRAQFQVDSHASQVLILPPGAAINASMLPAGVETLMVLGKHALAPDLAPQVVTPDYTLTRLTPTPVADRIVATVSFKRVPPTSLVTVTGLSAPEPWGTWSDSKQVVVRFAQPLPRHMLLTIEAQAFGPNAGAPVKLTVGTATRELAFAGAIGQRTVRIDTDGRQTELVFDVPHPTAPSAANGGNGDPRTLGIGLVSLTVGALNAP</sequence>
<name>A0ABZ0XZZ4_9BURK</name>
<dbReference type="GeneID" id="43166299"/>
<keyword evidence="4" id="KW-1185">Reference proteome</keyword>
<feature type="transmembrane region" description="Helical" evidence="1">
    <location>
        <begin position="159"/>
        <end position="185"/>
    </location>
</feature>
<evidence type="ECO:0000313" key="4">
    <source>
        <dbReference type="Proteomes" id="UP001326110"/>
    </source>
</evidence>
<organism evidence="3 4">
    <name type="scientific">Duganella zoogloeoides</name>
    <dbReference type="NCBI Taxonomy" id="75659"/>
    <lineage>
        <taxon>Bacteria</taxon>
        <taxon>Pseudomonadati</taxon>
        <taxon>Pseudomonadota</taxon>
        <taxon>Betaproteobacteria</taxon>
        <taxon>Burkholderiales</taxon>
        <taxon>Oxalobacteraceae</taxon>
        <taxon>Telluria group</taxon>
        <taxon>Duganella</taxon>
    </lineage>
</organism>
<reference evidence="3 4" key="1">
    <citation type="submission" date="2023-11" db="EMBL/GenBank/DDBJ databases">
        <title>MicrobeMod: A computational toolkit for identifying prokaryotic methylation and restriction-modification with nanopore sequencing.</title>
        <authorList>
            <person name="Crits-Christoph A."/>
            <person name="Kang S.C."/>
            <person name="Lee H."/>
            <person name="Ostrov N."/>
        </authorList>
    </citation>
    <scope>NUCLEOTIDE SEQUENCE [LARGE SCALE GENOMIC DNA]</scope>
    <source>
        <strain evidence="3 4">ATCC 25935</strain>
    </source>
</reference>
<feature type="transmembrane region" description="Helical" evidence="1">
    <location>
        <begin position="290"/>
        <end position="316"/>
    </location>
</feature>
<feature type="transmembrane region" description="Helical" evidence="1">
    <location>
        <begin position="128"/>
        <end position="147"/>
    </location>
</feature>
<feature type="transmembrane region" description="Helical" evidence="1">
    <location>
        <begin position="396"/>
        <end position="414"/>
    </location>
</feature>
<feature type="transmembrane region" description="Helical" evidence="1">
    <location>
        <begin position="104"/>
        <end position="121"/>
    </location>
</feature>